<protein>
    <recommendedName>
        <fullName evidence="13 15">3-deoxy-D-manno-octulosonic acid kinase</fullName>
        <shortName evidence="15">Kdo kinase</shortName>
        <ecNumber evidence="4 15">2.7.1.166</ecNumber>
    </recommendedName>
</protein>
<evidence type="ECO:0000256" key="1">
    <source>
        <dbReference type="ARBA" id="ARBA00004515"/>
    </source>
</evidence>
<comment type="similarity">
    <text evidence="3 15">Belongs to the protein kinase superfamily. KdkA/RfaP family.</text>
</comment>
<dbReference type="EMBL" id="JACHGR010000011">
    <property type="protein sequence ID" value="MBB6057021.1"/>
    <property type="molecule type" value="Genomic_DNA"/>
</dbReference>
<dbReference type="GO" id="GO:0016773">
    <property type="term" value="F:phosphotransferase activity, alcohol group as acceptor"/>
    <property type="evidence" value="ECO:0007669"/>
    <property type="project" value="UniProtKB-UniRule"/>
</dbReference>
<keyword evidence="11 15" id="KW-0448">Lipopolysaccharide biosynthesis</keyword>
<feature type="active site" evidence="15">
    <location>
        <position position="169"/>
    </location>
</feature>
<dbReference type="SUPFAM" id="SSF56112">
    <property type="entry name" value="Protein kinase-like (PK-like)"/>
    <property type="match status" value="1"/>
</dbReference>
<dbReference type="GO" id="GO:0005524">
    <property type="term" value="F:ATP binding"/>
    <property type="evidence" value="ECO:0007669"/>
    <property type="project" value="UniProtKB-UniRule"/>
</dbReference>
<dbReference type="RefSeq" id="WP_188027722.1">
    <property type="nucleotide sequence ID" value="NZ_JACHGR010000011.1"/>
</dbReference>
<keyword evidence="7 15" id="KW-0808">Transferase</keyword>
<keyword evidence="5 15" id="KW-1003">Cell membrane</keyword>
<comment type="subcellular location">
    <subcellularLocation>
        <location evidence="1 15">Cell inner membrane</location>
        <topology evidence="1 15">Peripheral membrane protein</topology>
        <orientation evidence="1 15">Cytoplasmic side</orientation>
    </subcellularLocation>
</comment>
<evidence type="ECO:0000256" key="12">
    <source>
        <dbReference type="ARBA" id="ARBA00023136"/>
    </source>
</evidence>
<name>A0A841GPG2_9GAMM</name>
<dbReference type="InterPro" id="IPR011009">
    <property type="entry name" value="Kinase-like_dom_sf"/>
</dbReference>
<evidence type="ECO:0000256" key="4">
    <source>
        <dbReference type="ARBA" id="ARBA00011988"/>
    </source>
</evidence>
<dbReference type="Gene3D" id="1.10.510.10">
    <property type="entry name" value="Transferase(Phosphotransferase) domain 1"/>
    <property type="match status" value="1"/>
</dbReference>
<dbReference type="GO" id="GO:0016301">
    <property type="term" value="F:kinase activity"/>
    <property type="evidence" value="ECO:0007669"/>
    <property type="project" value="UniProtKB-KW"/>
</dbReference>
<evidence type="ECO:0000313" key="17">
    <source>
        <dbReference type="Proteomes" id="UP000585721"/>
    </source>
</evidence>
<dbReference type="GO" id="GO:0009244">
    <property type="term" value="P:lipopolysaccharide core region biosynthetic process"/>
    <property type="evidence" value="ECO:0007669"/>
    <property type="project" value="UniProtKB-UniRule"/>
</dbReference>
<keyword evidence="12 15" id="KW-0472">Membrane</keyword>
<evidence type="ECO:0000256" key="15">
    <source>
        <dbReference type="HAMAP-Rule" id="MF_00521"/>
    </source>
</evidence>
<keyword evidence="9 15" id="KW-0418">Kinase</keyword>
<dbReference type="UniPathway" id="UPA00958"/>
<dbReference type="GO" id="GO:0005886">
    <property type="term" value="C:plasma membrane"/>
    <property type="evidence" value="ECO:0007669"/>
    <property type="project" value="UniProtKB-SubCell"/>
</dbReference>
<evidence type="ECO:0000313" key="16">
    <source>
        <dbReference type="EMBL" id="MBB6057021.1"/>
    </source>
</evidence>
<evidence type="ECO:0000256" key="7">
    <source>
        <dbReference type="ARBA" id="ARBA00022679"/>
    </source>
</evidence>
<comment type="caution">
    <text evidence="16">The sequence shown here is derived from an EMBL/GenBank/DDBJ whole genome shotgun (WGS) entry which is preliminary data.</text>
</comment>
<reference evidence="16 17" key="1">
    <citation type="submission" date="2020-08" db="EMBL/GenBank/DDBJ databases">
        <title>Genomic Encyclopedia of Type Strains, Phase IV (KMG-IV): sequencing the most valuable type-strain genomes for metagenomic binning, comparative biology and taxonomic classification.</title>
        <authorList>
            <person name="Goeker M."/>
        </authorList>
    </citation>
    <scope>NUCLEOTIDE SEQUENCE [LARGE SCALE GENOMIC DNA]</scope>
    <source>
        <strain evidence="16 17">DSM 22975</strain>
    </source>
</reference>
<keyword evidence="6 15" id="KW-0997">Cell inner membrane</keyword>
<evidence type="ECO:0000256" key="9">
    <source>
        <dbReference type="ARBA" id="ARBA00022777"/>
    </source>
</evidence>
<evidence type="ECO:0000256" key="14">
    <source>
        <dbReference type="ARBA" id="ARBA00034417"/>
    </source>
</evidence>
<comment type="function">
    <text evidence="15">Catalyzes the ATP-dependent phosphorylation of the 3-deoxy-D-manno-octulosonic acid (Kdo) residue in Kdo-lipid IV(A) at the 4-OH position.</text>
</comment>
<dbReference type="InterPro" id="IPR022826">
    <property type="entry name" value="KDO_kinase"/>
</dbReference>
<evidence type="ECO:0000256" key="2">
    <source>
        <dbReference type="ARBA" id="ARBA00004713"/>
    </source>
</evidence>
<evidence type="ECO:0000256" key="13">
    <source>
        <dbReference type="ARBA" id="ARBA00029511"/>
    </source>
</evidence>
<keyword evidence="10 15" id="KW-0067">ATP-binding</keyword>
<sequence length="239" mass="27954">MPATRIMNSAGQVCCFDSSLAPDFSPEYFSAEYWQRQHAITGHSHGRGVTWFLQYHSAHWVLRHYWRGGLIGRYIPDQFLFTGLRSSRAFAEFNLLQKLVEDELPVPRPVAARMIRQGCFYRADIIIERIPDAEDLVQILRREAISRETWQQIGQVLAQFHQAGVYHSDLNAHNILRDASGKIWLIDFDKGAIRRPGRWQSKNLARLLRSLQKESALHPLFHWQNDDWQNLLVAYHSYR</sequence>
<evidence type="ECO:0000256" key="6">
    <source>
        <dbReference type="ARBA" id="ARBA00022519"/>
    </source>
</evidence>
<comment type="pathway">
    <text evidence="2 15">Bacterial outer membrane biogenesis; LPS core biosynthesis.</text>
</comment>
<dbReference type="HAMAP" id="MF_00521">
    <property type="entry name" value="KDO_kinase"/>
    <property type="match status" value="1"/>
</dbReference>
<keyword evidence="17" id="KW-1185">Reference proteome</keyword>
<evidence type="ECO:0000256" key="3">
    <source>
        <dbReference type="ARBA" id="ARBA00010327"/>
    </source>
</evidence>
<dbReference type="Proteomes" id="UP000585721">
    <property type="component" value="Unassembled WGS sequence"/>
</dbReference>
<dbReference type="NCBIfam" id="NF002475">
    <property type="entry name" value="PRK01723.1"/>
    <property type="match status" value="1"/>
</dbReference>
<organism evidence="16 17">
    <name type="scientific">Tolumonas osonensis</name>
    <dbReference type="NCBI Taxonomy" id="675874"/>
    <lineage>
        <taxon>Bacteria</taxon>
        <taxon>Pseudomonadati</taxon>
        <taxon>Pseudomonadota</taxon>
        <taxon>Gammaproteobacteria</taxon>
        <taxon>Aeromonadales</taxon>
        <taxon>Aeromonadaceae</taxon>
        <taxon>Tolumonas</taxon>
    </lineage>
</organism>
<gene>
    <name evidence="15" type="primary">kdkA</name>
    <name evidence="16" type="ORF">HNR75_002968</name>
</gene>
<evidence type="ECO:0000256" key="5">
    <source>
        <dbReference type="ARBA" id="ARBA00022475"/>
    </source>
</evidence>
<accession>A0A841GPG2</accession>
<dbReference type="AlphaFoldDB" id="A0A841GPG2"/>
<keyword evidence="8 15" id="KW-0547">Nucleotide-binding</keyword>
<evidence type="ECO:0000256" key="8">
    <source>
        <dbReference type="ARBA" id="ARBA00022741"/>
    </source>
</evidence>
<evidence type="ECO:0000256" key="11">
    <source>
        <dbReference type="ARBA" id="ARBA00022985"/>
    </source>
</evidence>
<proteinExistence type="inferred from homology"/>
<dbReference type="Pfam" id="PF06293">
    <property type="entry name" value="Kdo"/>
    <property type="match status" value="1"/>
</dbReference>
<comment type="catalytic activity">
    <reaction evidence="14 15">
        <text>an alpha-Kdo-(2-&gt;6)-lipid IVA + ATP = a 4-O-phospho-alpha-Kdo-(2-&gt;6)-lipid IVA + ADP + H(+)</text>
        <dbReference type="Rhea" id="RHEA:74271"/>
        <dbReference type="ChEBI" id="CHEBI:15378"/>
        <dbReference type="ChEBI" id="CHEBI:30616"/>
        <dbReference type="ChEBI" id="CHEBI:176428"/>
        <dbReference type="ChEBI" id="CHEBI:193140"/>
        <dbReference type="ChEBI" id="CHEBI:456216"/>
        <dbReference type="EC" id="2.7.1.166"/>
    </reaction>
</comment>
<dbReference type="EC" id="2.7.1.166" evidence="4 15"/>
<evidence type="ECO:0000256" key="10">
    <source>
        <dbReference type="ARBA" id="ARBA00022840"/>
    </source>
</evidence>